<dbReference type="PRINTS" id="PR00038">
    <property type="entry name" value="HTHLUXR"/>
</dbReference>
<dbReference type="Pfam" id="PF00196">
    <property type="entry name" value="GerE"/>
    <property type="match status" value="1"/>
</dbReference>
<dbReference type="GO" id="GO:0003677">
    <property type="term" value="F:DNA binding"/>
    <property type="evidence" value="ECO:0007669"/>
    <property type="project" value="UniProtKB-KW"/>
</dbReference>
<evidence type="ECO:0000313" key="6">
    <source>
        <dbReference type="Proteomes" id="UP000613011"/>
    </source>
</evidence>
<dbReference type="RefSeq" id="WP_201682418.1">
    <property type="nucleotide sequence ID" value="NZ_JAEQNA010000001.1"/>
</dbReference>
<reference evidence="5" key="1">
    <citation type="submission" date="2021-01" db="EMBL/GenBank/DDBJ databases">
        <title>Ramlibacter sp. strain AW1 16S ribosomal RNA gene Genome sequencing and assembly.</title>
        <authorList>
            <person name="Kang M."/>
        </authorList>
    </citation>
    <scope>NUCLEOTIDE SEQUENCE</scope>
    <source>
        <strain evidence="5">AW1</strain>
    </source>
</reference>
<keyword evidence="3" id="KW-0804">Transcription</keyword>
<keyword evidence="2" id="KW-0238">DNA-binding</keyword>
<dbReference type="InterPro" id="IPR000792">
    <property type="entry name" value="Tscrpt_reg_LuxR_C"/>
</dbReference>
<dbReference type="CDD" id="cd06170">
    <property type="entry name" value="LuxR_C_like"/>
    <property type="match status" value="1"/>
</dbReference>
<dbReference type="PANTHER" id="PTHR44688">
    <property type="entry name" value="DNA-BINDING TRANSCRIPTIONAL ACTIVATOR DEVR_DOSR"/>
    <property type="match status" value="1"/>
</dbReference>
<comment type="caution">
    <text evidence="5">The sequence shown here is derived from an EMBL/GenBank/DDBJ whole genome shotgun (WGS) entry which is preliminary data.</text>
</comment>
<dbReference type="InterPro" id="IPR016032">
    <property type="entry name" value="Sig_transdc_resp-reg_C-effctor"/>
</dbReference>
<dbReference type="SMART" id="SM00421">
    <property type="entry name" value="HTH_LUXR"/>
    <property type="match status" value="1"/>
</dbReference>
<organism evidence="5 6">
    <name type="scientific">Ramlibacter aurantiacus</name>
    <dbReference type="NCBI Taxonomy" id="2801330"/>
    <lineage>
        <taxon>Bacteria</taxon>
        <taxon>Pseudomonadati</taxon>
        <taxon>Pseudomonadota</taxon>
        <taxon>Betaproteobacteria</taxon>
        <taxon>Burkholderiales</taxon>
        <taxon>Comamonadaceae</taxon>
        <taxon>Ramlibacter</taxon>
    </lineage>
</organism>
<dbReference type="Proteomes" id="UP000613011">
    <property type="component" value="Unassembled WGS sequence"/>
</dbReference>
<evidence type="ECO:0000259" key="4">
    <source>
        <dbReference type="PROSITE" id="PS50043"/>
    </source>
</evidence>
<dbReference type="SUPFAM" id="SSF46894">
    <property type="entry name" value="C-terminal effector domain of the bipartite response regulators"/>
    <property type="match status" value="1"/>
</dbReference>
<feature type="domain" description="HTH luxR-type" evidence="4">
    <location>
        <begin position="192"/>
        <end position="257"/>
    </location>
</feature>
<dbReference type="AlphaFoldDB" id="A0A936ZNB6"/>
<name>A0A936ZNB6_9BURK</name>
<evidence type="ECO:0000256" key="3">
    <source>
        <dbReference type="ARBA" id="ARBA00023163"/>
    </source>
</evidence>
<accession>A0A936ZNB6</accession>
<sequence>MQLIPLDSHGAHADDRAAMDALSSVIGSVGDPAFGNSALQALNRWMPLCWWSVYTLYAAAPPVLHAHSSVGDAPRGTSESWRVYRSSLYRRDGSFSAARQAVATGAPALVHWMADELPPEHREAIYSRNGLRERLSIVAAASGGGLLAINLYRHERQAPLGTQALQAAAGLAQPLVACVERHITLRARDGGKLAGLQELTQREREVCERLLKGWTHDGIAADLGLTPATVRTYRDRAFQRIGVRSRHELFARFSQAGA</sequence>
<evidence type="ECO:0000256" key="1">
    <source>
        <dbReference type="ARBA" id="ARBA00023015"/>
    </source>
</evidence>
<dbReference type="PROSITE" id="PS50043">
    <property type="entry name" value="HTH_LUXR_2"/>
    <property type="match status" value="1"/>
</dbReference>
<dbReference type="InterPro" id="IPR036388">
    <property type="entry name" value="WH-like_DNA-bd_sf"/>
</dbReference>
<gene>
    <name evidence="5" type="ORF">JI739_03370</name>
</gene>
<dbReference type="PANTHER" id="PTHR44688:SF16">
    <property type="entry name" value="DNA-BINDING TRANSCRIPTIONAL ACTIVATOR DEVR_DOSR"/>
    <property type="match status" value="1"/>
</dbReference>
<evidence type="ECO:0000256" key="2">
    <source>
        <dbReference type="ARBA" id="ARBA00023125"/>
    </source>
</evidence>
<dbReference type="EMBL" id="JAEQNA010000001">
    <property type="protein sequence ID" value="MBL0419381.1"/>
    <property type="molecule type" value="Genomic_DNA"/>
</dbReference>
<dbReference type="Gene3D" id="1.10.10.10">
    <property type="entry name" value="Winged helix-like DNA-binding domain superfamily/Winged helix DNA-binding domain"/>
    <property type="match status" value="1"/>
</dbReference>
<evidence type="ECO:0000313" key="5">
    <source>
        <dbReference type="EMBL" id="MBL0419381.1"/>
    </source>
</evidence>
<dbReference type="GO" id="GO:0006355">
    <property type="term" value="P:regulation of DNA-templated transcription"/>
    <property type="evidence" value="ECO:0007669"/>
    <property type="project" value="InterPro"/>
</dbReference>
<protein>
    <submittedName>
        <fullName evidence="5">LuxR family transcriptional regulator</fullName>
    </submittedName>
</protein>
<proteinExistence type="predicted"/>
<keyword evidence="1" id="KW-0805">Transcription regulation</keyword>
<keyword evidence="6" id="KW-1185">Reference proteome</keyword>